<sequence>MDTPVYLDYAATAPLRPEARGALLEALDGGWGNPSSVHRWGRESRALLDDARARLARLIGAAPGEIVFTRAGTEADNLAILGRARTVPGAPVACSAVEHKAVLAAVHAAEAPVRILPVDADGVVRLDGLDAVLAEGPAVLSVMWANNETGVVQPVGEIAERCAAAGVAFHSDAVQALGRIPVRADRVPAALLAFSAHKLGGPKGIGALFVRRGTRLAPLVHGGGQERGLRPGTEDVAGALAFAAAAEAAEAERETSMLRLGILRDRLEAGLRERVPELRVHGAGAERLPNVSSLAVPGADPEMLLAALDLEGIAASSGSACSSGAVEPSHVLLAMGLPAEVAGPSVRFSLGWGTTDAEVERVLDVFPRVVERVRL</sequence>
<name>A0A6J4LN48_9BACT</name>
<dbReference type="InterPro" id="IPR015421">
    <property type="entry name" value="PyrdxlP-dep_Trfase_major"/>
</dbReference>
<dbReference type="Gene3D" id="3.90.1150.10">
    <property type="entry name" value="Aspartate Aminotransferase, domain 1"/>
    <property type="match status" value="1"/>
</dbReference>
<dbReference type="GO" id="GO:0031071">
    <property type="term" value="F:cysteine desulfurase activity"/>
    <property type="evidence" value="ECO:0007669"/>
    <property type="project" value="UniProtKB-EC"/>
</dbReference>
<keyword evidence="3 10" id="KW-0808">Transferase</keyword>
<dbReference type="PANTHER" id="PTHR11601">
    <property type="entry name" value="CYSTEINE DESULFURYLASE FAMILY MEMBER"/>
    <property type="match status" value="1"/>
</dbReference>
<evidence type="ECO:0000256" key="1">
    <source>
        <dbReference type="ARBA" id="ARBA00001933"/>
    </source>
</evidence>
<evidence type="ECO:0000256" key="4">
    <source>
        <dbReference type="ARBA" id="ARBA00022723"/>
    </source>
</evidence>
<keyword evidence="5" id="KW-0663">Pyridoxal phosphate</keyword>
<evidence type="ECO:0000259" key="9">
    <source>
        <dbReference type="Pfam" id="PF00266"/>
    </source>
</evidence>
<dbReference type="PANTHER" id="PTHR11601:SF34">
    <property type="entry name" value="CYSTEINE DESULFURASE"/>
    <property type="match status" value="1"/>
</dbReference>
<evidence type="ECO:0000313" key="10">
    <source>
        <dbReference type="EMBL" id="CAA9337672.1"/>
    </source>
</evidence>
<dbReference type="SUPFAM" id="SSF53383">
    <property type="entry name" value="PLP-dependent transferases"/>
    <property type="match status" value="1"/>
</dbReference>
<evidence type="ECO:0000256" key="5">
    <source>
        <dbReference type="ARBA" id="ARBA00022898"/>
    </source>
</evidence>
<evidence type="ECO:0000256" key="2">
    <source>
        <dbReference type="ARBA" id="ARBA00006490"/>
    </source>
</evidence>
<dbReference type="GO" id="GO:0046872">
    <property type="term" value="F:metal ion binding"/>
    <property type="evidence" value="ECO:0007669"/>
    <property type="project" value="UniProtKB-KW"/>
</dbReference>
<dbReference type="Pfam" id="PF00266">
    <property type="entry name" value="Aminotran_5"/>
    <property type="match status" value="1"/>
</dbReference>
<accession>A0A6J4LN48</accession>
<dbReference type="PIRSF" id="PIRSF005572">
    <property type="entry name" value="NifS"/>
    <property type="match status" value="1"/>
</dbReference>
<keyword evidence="4" id="KW-0479">Metal-binding</keyword>
<proteinExistence type="inferred from homology"/>
<dbReference type="EC" id="2.8.1.7" evidence="10"/>
<dbReference type="Gene3D" id="1.10.260.50">
    <property type="match status" value="1"/>
</dbReference>
<keyword evidence="6" id="KW-0408">Iron</keyword>
<dbReference type="InterPro" id="IPR016454">
    <property type="entry name" value="Cysteine_dSase"/>
</dbReference>
<evidence type="ECO:0000256" key="8">
    <source>
        <dbReference type="ARBA" id="ARBA00050776"/>
    </source>
</evidence>
<evidence type="ECO:0000256" key="6">
    <source>
        <dbReference type="ARBA" id="ARBA00023004"/>
    </source>
</evidence>
<dbReference type="InterPro" id="IPR015422">
    <property type="entry name" value="PyrdxlP-dep_Trfase_small"/>
</dbReference>
<dbReference type="AlphaFoldDB" id="A0A6J4LN48"/>
<evidence type="ECO:0000256" key="3">
    <source>
        <dbReference type="ARBA" id="ARBA00022679"/>
    </source>
</evidence>
<keyword evidence="7" id="KW-0411">Iron-sulfur</keyword>
<dbReference type="InterPro" id="IPR000192">
    <property type="entry name" value="Aminotrans_V_dom"/>
</dbReference>
<evidence type="ECO:0000256" key="7">
    <source>
        <dbReference type="ARBA" id="ARBA00023014"/>
    </source>
</evidence>
<comment type="catalytic activity">
    <reaction evidence="8">
        <text>(sulfur carrier)-H + L-cysteine = (sulfur carrier)-SH + L-alanine</text>
        <dbReference type="Rhea" id="RHEA:43892"/>
        <dbReference type="Rhea" id="RHEA-COMP:14737"/>
        <dbReference type="Rhea" id="RHEA-COMP:14739"/>
        <dbReference type="ChEBI" id="CHEBI:29917"/>
        <dbReference type="ChEBI" id="CHEBI:35235"/>
        <dbReference type="ChEBI" id="CHEBI:57972"/>
        <dbReference type="ChEBI" id="CHEBI:64428"/>
        <dbReference type="EC" id="2.8.1.7"/>
    </reaction>
</comment>
<dbReference type="GO" id="GO:0051536">
    <property type="term" value="F:iron-sulfur cluster binding"/>
    <property type="evidence" value="ECO:0007669"/>
    <property type="project" value="UniProtKB-KW"/>
</dbReference>
<reference evidence="10" key="1">
    <citation type="submission" date="2020-02" db="EMBL/GenBank/DDBJ databases">
        <authorList>
            <person name="Meier V. D."/>
        </authorList>
    </citation>
    <scope>NUCLEOTIDE SEQUENCE</scope>
    <source>
        <strain evidence="10">AVDCRST_MAG68</strain>
    </source>
</reference>
<dbReference type="Gene3D" id="3.40.640.10">
    <property type="entry name" value="Type I PLP-dependent aspartate aminotransferase-like (Major domain)"/>
    <property type="match status" value="1"/>
</dbReference>
<gene>
    <name evidence="10" type="ORF">AVDCRST_MAG68-3448</name>
</gene>
<organism evidence="10">
    <name type="scientific">uncultured Gemmatimonadota bacterium</name>
    <dbReference type="NCBI Taxonomy" id="203437"/>
    <lineage>
        <taxon>Bacteria</taxon>
        <taxon>Pseudomonadati</taxon>
        <taxon>Gemmatimonadota</taxon>
        <taxon>environmental samples</taxon>
    </lineage>
</organism>
<comment type="cofactor">
    <cofactor evidence="1">
        <name>pyridoxal 5'-phosphate</name>
        <dbReference type="ChEBI" id="CHEBI:597326"/>
    </cofactor>
</comment>
<comment type="similarity">
    <text evidence="2">Belongs to the class-V pyridoxal-phosphate-dependent aminotransferase family. NifS/IscS subfamily.</text>
</comment>
<dbReference type="InterPro" id="IPR015424">
    <property type="entry name" value="PyrdxlP-dep_Trfase"/>
</dbReference>
<dbReference type="EMBL" id="CADCTW010000133">
    <property type="protein sequence ID" value="CAA9337672.1"/>
    <property type="molecule type" value="Genomic_DNA"/>
</dbReference>
<protein>
    <submittedName>
        <fullName evidence="10">Cysteine desulfurase</fullName>
        <ecNumber evidence="10">2.8.1.7</ecNumber>
    </submittedName>
</protein>
<feature type="domain" description="Aminotransferase class V" evidence="9">
    <location>
        <begin position="5"/>
        <end position="362"/>
    </location>
</feature>